<keyword evidence="2" id="KW-1185">Reference proteome</keyword>
<comment type="caution">
    <text evidence="1">The sequence shown here is derived from an EMBL/GenBank/DDBJ whole genome shotgun (WGS) entry which is preliminary data.</text>
</comment>
<evidence type="ECO:0000313" key="1">
    <source>
        <dbReference type="EMBL" id="KAI0088775.1"/>
    </source>
</evidence>
<organism evidence="1 2">
    <name type="scientific">Irpex rosettiformis</name>
    <dbReference type="NCBI Taxonomy" id="378272"/>
    <lineage>
        <taxon>Eukaryota</taxon>
        <taxon>Fungi</taxon>
        <taxon>Dikarya</taxon>
        <taxon>Basidiomycota</taxon>
        <taxon>Agaricomycotina</taxon>
        <taxon>Agaricomycetes</taxon>
        <taxon>Polyporales</taxon>
        <taxon>Irpicaceae</taxon>
        <taxon>Irpex</taxon>
    </lineage>
</organism>
<reference evidence="1" key="1">
    <citation type="journal article" date="2021" name="Environ. Microbiol.">
        <title>Gene family expansions and transcriptome signatures uncover fungal adaptations to wood decay.</title>
        <authorList>
            <person name="Hage H."/>
            <person name="Miyauchi S."/>
            <person name="Viragh M."/>
            <person name="Drula E."/>
            <person name="Min B."/>
            <person name="Chaduli D."/>
            <person name="Navarro D."/>
            <person name="Favel A."/>
            <person name="Norest M."/>
            <person name="Lesage-Meessen L."/>
            <person name="Balint B."/>
            <person name="Merenyi Z."/>
            <person name="de Eugenio L."/>
            <person name="Morin E."/>
            <person name="Martinez A.T."/>
            <person name="Baldrian P."/>
            <person name="Stursova M."/>
            <person name="Martinez M.J."/>
            <person name="Novotny C."/>
            <person name="Magnuson J.K."/>
            <person name="Spatafora J.W."/>
            <person name="Maurice S."/>
            <person name="Pangilinan J."/>
            <person name="Andreopoulos W."/>
            <person name="LaButti K."/>
            <person name="Hundley H."/>
            <person name="Na H."/>
            <person name="Kuo A."/>
            <person name="Barry K."/>
            <person name="Lipzen A."/>
            <person name="Henrissat B."/>
            <person name="Riley R."/>
            <person name="Ahrendt S."/>
            <person name="Nagy L.G."/>
            <person name="Grigoriev I.V."/>
            <person name="Martin F."/>
            <person name="Rosso M.N."/>
        </authorList>
    </citation>
    <scope>NUCLEOTIDE SEQUENCE</scope>
    <source>
        <strain evidence="1">CBS 384.51</strain>
    </source>
</reference>
<name>A0ACB8U3G7_9APHY</name>
<dbReference type="EMBL" id="MU274912">
    <property type="protein sequence ID" value="KAI0088775.1"/>
    <property type="molecule type" value="Genomic_DNA"/>
</dbReference>
<proteinExistence type="predicted"/>
<accession>A0ACB8U3G7</accession>
<evidence type="ECO:0000313" key="2">
    <source>
        <dbReference type="Proteomes" id="UP001055072"/>
    </source>
</evidence>
<gene>
    <name evidence="1" type="ORF">BDY19DRAFT_906284</name>
</gene>
<sequence>MIVLVRPQPEAMLRPRDKINAIRSDAVKSIAITVFCKANEKLGFFARGSCQLLPEMEIMIAAADAPERNTPTVVTLVEERPRHLKSLPISLELEDHMNGWIPSIRWDVTGPNDMVAQAYPYLLKRIKISNAGRFSELLNRCIAKLVLAWVFCQVTRKPEASLSVSGSRCQRSFLVIEDTKYCYYIWAPKLIAFISALKALKPAA</sequence>
<protein>
    <submittedName>
        <fullName evidence="1">Uncharacterized protein</fullName>
    </submittedName>
</protein>
<dbReference type="Proteomes" id="UP001055072">
    <property type="component" value="Unassembled WGS sequence"/>
</dbReference>